<evidence type="ECO:0000256" key="4">
    <source>
        <dbReference type="ARBA" id="ARBA00023136"/>
    </source>
</evidence>
<dbReference type="Gene3D" id="1.20.1250.20">
    <property type="entry name" value="MFS general substrate transporter like domains"/>
    <property type="match status" value="1"/>
</dbReference>
<keyword evidence="3" id="KW-1133">Transmembrane helix</keyword>
<name>A0AAD6IGT9_PENCN</name>
<dbReference type="Proteomes" id="UP001219568">
    <property type="component" value="Unassembled WGS sequence"/>
</dbReference>
<dbReference type="GO" id="GO:0005886">
    <property type="term" value="C:plasma membrane"/>
    <property type="evidence" value="ECO:0007669"/>
    <property type="project" value="TreeGrafter"/>
</dbReference>
<organism evidence="6 7">
    <name type="scientific">Penicillium canescens</name>
    <dbReference type="NCBI Taxonomy" id="5083"/>
    <lineage>
        <taxon>Eukaryota</taxon>
        <taxon>Fungi</taxon>
        <taxon>Dikarya</taxon>
        <taxon>Ascomycota</taxon>
        <taxon>Pezizomycotina</taxon>
        <taxon>Eurotiomycetes</taxon>
        <taxon>Eurotiomycetidae</taxon>
        <taxon>Eurotiales</taxon>
        <taxon>Aspergillaceae</taxon>
        <taxon>Penicillium</taxon>
    </lineage>
</organism>
<sequence length="65" mass="6810">MLVGRSIQGIGAGGIMALTEVLLADLIPLKERGKWFSIRPGTWALETVAGPLIGGGFAQSSASWR</sequence>
<dbReference type="PANTHER" id="PTHR23501">
    <property type="entry name" value="MAJOR FACILITATOR SUPERFAMILY"/>
    <property type="match status" value="1"/>
</dbReference>
<dbReference type="SUPFAM" id="SSF103473">
    <property type="entry name" value="MFS general substrate transporter"/>
    <property type="match status" value="1"/>
</dbReference>
<dbReference type="PANTHER" id="PTHR23501:SF59">
    <property type="entry name" value="MAJOR FACILITATOR SUPERFAMILY (MFS) PROFILE DOMAIN-CONTAINING PROTEIN-RELATED"/>
    <property type="match status" value="1"/>
</dbReference>
<dbReference type="Pfam" id="PF07690">
    <property type="entry name" value="MFS_1"/>
    <property type="match status" value="1"/>
</dbReference>
<keyword evidence="7" id="KW-1185">Reference proteome</keyword>
<feature type="domain" description="Major facilitator superfamily (MFS) profile" evidence="5">
    <location>
        <begin position="1"/>
        <end position="65"/>
    </location>
</feature>
<dbReference type="InterPro" id="IPR020846">
    <property type="entry name" value="MFS_dom"/>
</dbReference>
<evidence type="ECO:0000256" key="2">
    <source>
        <dbReference type="ARBA" id="ARBA00022692"/>
    </source>
</evidence>
<comment type="caution">
    <text evidence="6">The sequence shown here is derived from an EMBL/GenBank/DDBJ whole genome shotgun (WGS) entry which is preliminary data.</text>
</comment>
<proteinExistence type="predicted"/>
<dbReference type="InterPro" id="IPR011701">
    <property type="entry name" value="MFS"/>
</dbReference>
<evidence type="ECO:0000256" key="3">
    <source>
        <dbReference type="ARBA" id="ARBA00022989"/>
    </source>
</evidence>
<dbReference type="InterPro" id="IPR036259">
    <property type="entry name" value="MFS_trans_sf"/>
</dbReference>
<keyword evidence="2" id="KW-0812">Transmembrane</keyword>
<evidence type="ECO:0000256" key="1">
    <source>
        <dbReference type="ARBA" id="ARBA00004141"/>
    </source>
</evidence>
<comment type="subcellular location">
    <subcellularLocation>
        <location evidence="1">Membrane</location>
        <topology evidence="1">Multi-pass membrane protein</topology>
    </subcellularLocation>
</comment>
<evidence type="ECO:0000313" key="6">
    <source>
        <dbReference type="EMBL" id="KAJ6047738.1"/>
    </source>
</evidence>
<dbReference type="AlphaFoldDB" id="A0AAD6IGT9"/>
<protein>
    <recommendedName>
        <fullName evidence="5">Major facilitator superfamily (MFS) profile domain-containing protein</fullName>
    </recommendedName>
</protein>
<reference evidence="6" key="1">
    <citation type="journal article" date="2023" name="IMA Fungus">
        <title>Comparative genomic study of the Penicillium genus elucidates a diverse pangenome and 15 lateral gene transfer events.</title>
        <authorList>
            <person name="Petersen C."/>
            <person name="Sorensen T."/>
            <person name="Nielsen M.R."/>
            <person name="Sondergaard T.E."/>
            <person name="Sorensen J.L."/>
            <person name="Fitzpatrick D.A."/>
            <person name="Frisvad J.C."/>
            <person name="Nielsen K.L."/>
        </authorList>
    </citation>
    <scope>NUCLEOTIDE SEQUENCE</scope>
    <source>
        <strain evidence="6">IBT 15450</strain>
    </source>
</reference>
<reference evidence="6" key="2">
    <citation type="submission" date="2023-01" db="EMBL/GenBank/DDBJ databases">
        <authorList>
            <person name="Petersen C."/>
        </authorList>
    </citation>
    <scope>NUCLEOTIDE SEQUENCE</scope>
    <source>
        <strain evidence="6">IBT 15450</strain>
    </source>
</reference>
<gene>
    <name evidence="6" type="ORF">N7460_003885</name>
</gene>
<keyword evidence="4" id="KW-0472">Membrane</keyword>
<dbReference type="EMBL" id="JAQJZL010000003">
    <property type="protein sequence ID" value="KAJ6047738.1"/>
    <property type="molecule type" value="Genomic_DNA"/>
</dbReference>
<evidence type="ECO:0000259" key="5">
    <source>
        <dbReference type="PROSITE" id="PS50850"/>
    </source>
</evidence>
<accession>A0AAD6IGT9</accession>
<evidence type="ECO:0000313" key="7">
    <source>
        <dbReference type="Proteomes" id="UP001219568"/>
    </source>
</evidence>
<dbReference type="PROSITE" id="PS50850">
    <property type="entry name" value="MFS"/>
    <property type="match status" value="1"/>
</dbReference>
<dbReference type="GO" id="GO:0022857">
    <property type="term" value="F:transmembrane transporter activity"/>
    <property type="evidence" value="ECO:0007669"/>
    <property type="project" value="InterPro"/>
</dbReference>